<feature type="transmembrane region" description="Helical" evidence="7">
    <location>
        <begin position="12"/>
        <end position="32"/>
    </location>
</feature>
<dbReference type="HOGENOM" id="CLU_1022525_0_0_9"/>
<dbReference type="GO" id="GO:0051539">
    <property type="term" value="F:4 iron, 4 sulfur cluster binding"/>
    <property type="evidence" value="ECO:0007669"/>
    <property type="project" value="UniProtKB-KW"/>
</dbReference>
<organism evidence="9 10">
    <name type="scientific">Phascolarctobacterium succinatutens YIT 12067</name>
    <dbReference type="NCBI Taxonomy" id="626939"/>
    <lineage>
        <taxon>Bacteria</taxon>
        <taxon>Bacillati</taxon>
        <taxon>Bacillota</taxon>
        <taxon>Negativicutes</taxon>
        <taxon>Acidaminococcales</taxon>
        <taxon>Acidaminococcaceae</taxon>
        <taxon>Phascolarctobacterium</taxon>
    </lineage>
</organism>
<keyword evidence="7" id="KW-1133">Transmembrane helix</keyword>
<keyword evidence="1" id="KW-0813">Transport</keyword>
<dbReference type="GO" id="GO:0005886">
    <property type="term" value="C:plasma membrane"/>
    <property type="evidence" value="ECO:0007669"/>
    <property type="project" value="TreeGrafter"/>
</dbReference>
<evidence type="ECO:0000256" key="2">
    <source>
        <dbReference type="ARBA" id="ARBA00022485"/>
    </source>
</evidence>
<sequence>MQNLTYNLKRTVGYIVGFILFYEPFMFFNQIASTFITDTSFSSIHVPCARIPLANIVTGEWLATSTISLIFCLLLAVTSLWFGPLFCGKLCPTGAFSELLGSLLPDKYKIDWVKLVPVLPLRYGFLIGFLFSIWLGFGIPCTYCNYYSFEIFINLFLTEYFLNTLSSLIATFFLANVFLGLFTKGGRGYCLFICPVGTYNSLFHIFGRFVPGAFAMQVRKNACIGCTKCAQNCPMRAITMHERQATIDRRLCIICGKCAHGCPKQAICYQSNLAKEKK</sequence>
<dbReference type="AlphaFoldDB" id="E8LGX8"/>
<dbReference type="PANTHER" id="PTHR30176:SF3">
    <property type="entry name" value="FERREDOXIN-TYPE PROTEIN NAPH"/>
    <property type="match status" value="1"/>
</dbReference>
<keyword evidence="7" id="KW-0472">Membrane</keyword>
<protein>
    <submittedName>
        <fullName evidence="9">4Fe-4S binding domain protein</fullName>
    </submittedName>
</protein>
<keyword evidence="5" id="KW-0408">Iron</keyword>
<dbReference type="PROSITE" id="PS51379">
    <property type="entry name" value="4FE4S_FER_2"/>
    <property type="match status" value="2"/>
</dbReference>
<feature type="domain" description="4Fe-4S ferredoxin-type" evidence="8">
    <location>
        <begin position="214"/>
        <end position="243"/>
    </location>
</feature>
<gene>
    <name evidence="9" type="ORF">HMPREF9443_02134</name>
</gene>
<comment type="caution">
    <text evidence="9">The sequence shown here is derived from an EMBL/GenBank/DDBJ whole genome shotgun (WGS) entry which is preliminary data.</text>
</comment>
<feature type="transmembrane region" description="Helical" evidence="7">
    <location>
        <begin position="160"/>
        <end position="182"/>
    </location>
</feature>
<dbReference type="SUPFAM" id="SSF54862">
    <property type="entry name" value="4Fe-4S ferredoxins"/>
    <property type="match status" value="1"/>
</dbReference>
<dbReference type="InterPro" id="IPR017900">
    <property type="entry name" value="4Fe4S_Fe_S_CS"/>
</dbReference>
<dbReference type="Pfam" id="PF12801">
    <property type="entry name" value="Fer4_5"/>
    <property type="match status" value="2"/>
</dbReference>
<dbReference type="Gene3D" id="3.30.70.20">
    <property type="match status" value="1"/>
</dbReference>
<dbReference type="RefSeq" id="WP_009146458.1">
    <property type="nucleotide sequence ID" value="NZ_GL830938.1"/>
</dbReference>
<keyword evidence="3" id="KW-0479">Metal-binding</keyword>
<dbReference type="eggNOG" id="COG0348">
    <property type="taxonomic scope" value="Bacteria"/>
</dbReference>
<evidence type="ECO:0000259" key="8">
    <source>
        <dbReference type="PROSITE" id="PS51379"/>
    </source>
</evidence>
<dbReference type="PROSITE" id="PS00198">
    <property type="entry name" value="4FE4S_FER_1"/>
    <property type="match status" value="2"/>
</dbReference>
<dbReference type="Pfam" id="PF12838">
    <property type="entry name" value="Fer4_7"/>
    <property type="match status" value="1"/>
</dbReference>
<dbReference type="EMBL" id="AEVN01000118">
    <property type="protein sequence ID" value="EFY03853.1"/>
    <property type="molecule type" value="Genomic_DNA"/>
</dbReference>
<keyword evidence="10" id="KW-1185">Reference proteome</keyword>
<keyword evidence="4" id="KW-0249">Electron transport</keyword>
<keyword evidence="6" id="KW-0411">Iron-sulfur</keyword>
<name>E8LGX8_9FIRM</name>
<dbReference type="OrthoDB" id="9786132at2"/>
<feature type="transmembrane region" description="Helical" evidence="7">
    <location>
        <begin position="123"/>
        <end position="148"/>
    </location>
</feature>
<evidence type="ECO:0000313" key="10">
    <source>
        <dbReference type="Proteomes" id="UP000004923"/>
    </source>
</evidence>
<dbReference type="InterPro" id="IPR051684">
    <property type="entry name" value="Electron_Trans/Redox"/>
</dbReference>
<evidence type="ECO:0000256" key="6">
    <source>
        <dbReference type="ARBA" id="ARBA00023014"/>
    </source>
</evidence>
<evidence type="ECO:0000256" key="7">
    <source>
        <dbReference type="SAM" id="Phobius"/>
    </source>
</evidence>
<dbReference type="Proteomes" id="UP000004923">
    <property type="component" value="Unassembled WGS sequence"/>
</dbReference>
<dbReference type="PANTHER" id="PTHR30176">
    <property type="entry name" value="FERREDOXIN-TYPE PROTEIN NAPH"/>
    <property type="match status" value="1"/>
</dbReference>
<evidence type="ECO:0000313" key="9">
    <source>
        <dbReference type="EMBL" id="EFY03853.1"/>
    </source>
</evidence>
<keyword evidence="2" id="KW-0004">4Fe-4S</keyword>
<evidence type="ECO:0000256" key="3">
    <source>
        <dbReference type="ARBA" id="ARBA00022723"/>
    </source>
</evidence>
<reference evidence="9 10" key="1">
    <citation type="submission" date="2011-01" db="EMBL/GenBank/DDBJ databases">
        <authorList>
            <person name="Weinstock G."/>
            <person name="Sodergren E."/>
            <person name="Clifton S."/>
            <person name="Fulton L."/>
            <person name="Fulton B."/>
            <person name="Courtney L."/>
            <person name="Fronick C."/>
            <person name="Harrison M."/>
            <person name="Strong C."/>
            <person name="Farmer C."/>
            <person name="Delahaunty K."/>
            <person name="Markovic C."/>
            <person name="Hall O."/>
            <person name="Minx P."/>
            <person name="Tomlinson C."/>
            <person name="Mitreva M."/>
            <person name="Hou S."/>
            <person name="Chen J."/>
            <person name="Wollam A."/>
            <person name="Pepin K.H."/>
            <person name="Johnson M."/>
            <person name="Bhonagiri V."/>
            <person name="Zhang X."/>
            <person name="Suruliraj S."/>
            <person name="Warren W."/>
            <person name="Chinwalla A."/>
            <person name="Mardis E.R."/>
            <person name="Wilson R.K."/>
        </authorList>
    </citation>
    <scope>NUCLEOTIDE SEQUENCE [LARGE SCALE GENOMIC DNA]</scope>
    <source>
        <strain evidence="9 10">YIT 12067</strain>
    </source>
</reference>
<feature type="domain" description="4Fe-4S ferredoxin-type" evidence="8">
    <location>
        <begin position="244"/>
        <end position="272"/>
    </location>
</feature>
<dbReference type="GO" id="GO:0046872">
    <property type="term" value="F:metal ion binding"/>
    <property type="evidence" value="ECO:0007669"/>
    <property type="project" value="UniProtKB-KW"/>
</dbReference>
<accession>E8LGX8</accession>
<evidence type="ECO:0000256" key="5">
    <source>
        <dbReference type="ARBA" id="ARBA00023004"/>
    </source>
</evidence>
<proteinExistence type="predicted"/>
<dbReference type="InterPro" id="IPR017896">
    <property type="entry name" value="4Fe4S_Fe-S-bd"/>
</dbReference>
<feature type="transmembrane region" description="Helical" evidence="7">
    <location>
        <begin position="61"/>
        <end position="82"/>
    </location>
</feature>
<evidence type="ECO:0000256" key="1">
    <source>
        <dbReference type="ARBA" id="ARBA00022448"/>
    </source>
</evidence>
<evidence type="ECO:0000256" key="4">
    <source>
        <dbReference type="ARBA" id="ARBA00022982"/>
    </source>
</evidence>
<keyword evidence="7" id="KW-0812">Transmembrane</keyword>